<comment type="caution">
    <text evidence="1">The sequence shown here is derived from an EMBL/GenBank/DDBJ whole genome shotgun (WGS) entry which is preliminary data.</text>
</comment>
<dbReference type="AlphaFoldDB" id="A0A9D4TUJ4"/>
<proteinExistence type="predicted"/>
<reference evidence="1" key="2">
    <citation type="submission" date="2020-11" db="EMBL/GenBank/DDBJ databases">
        <authorList>
            <person name="Cecchin M."/>
            <person name="Marcolungo L."/>
            <person name="Rossato M."/>
            <person name="Girolomoni L."/>
            <person name="Cosentino E."/>
            <person name="Cuine S."/>
            <person name="Li-Beisson Y."/>
            <person name="Delledonne M."/>
            <person name="Ballottari M."/>
        </authorList>
    </citation>
    <scope>NUCLEOTIDE SEQUENCE</scope>
    <source>
        <strain evidence="1">211/11P</strain>
        <tissue evidence="1">Whole cell</tissue>
    </source>
</reference>
<keyword evidence="2" id="KW-1185">Reference proteome</keyword>
<gene>
    <name evidence="1" type="ORF">D9Q98_003717</name>
</gene>
<organism evidence="1 2">
    <name type="scientific">Chlorella vulgaris</name>
    <name type="common">Green alga</name>
    <dbReference type="NCBI Taxonomy" id="3077"/>
    <lineage>
        <taxon>Eukaryota</taxon>
        <taxon>Viridiplantae</taxon>
        <taxon>Chlorophyta</taxon>
        <taxon>core chlorophytes</taxon>
        <taxon>Trebouxiophyceae</taxon>
        <taxon>Chlorellales</taxon>
        <taxon>Chlorellaceae</taxon>
        <taxon>Chlorella clade</taxon>
        <taxon>Chlorella</taxon>
    </lineage>
</organism>
<accession>A0A9D4TUJ4</accession>
<evidence type="ECO:0000313" key="2">
    <source>
        <dbReference type="Proteomes" id="UP001055712"/>
    </source>
</evidence>
<protein>
    <submittedName>
        <fullName evidence="1">Uncharacterized protein</fullName>
    </submittedName>
</protein>
<dbReference type="Proteomes" id="UP001055712">
    <property type="component" value="Unassembled WGS sequence"/>
</dbReference>
<evidence type="ECO:0000313" key="1">
    <source>
        <dbReference type="EMBL" id="KAI3433915.1"/>
    </source>
</evidence>
<reference evidence="1" key="1">
    <citation type="journal article" date="2019" name="Plant J.">
        <title>Chlorella vulgaris genome assembly and annotation reveals the molecular basis for metabolic acclimation to high light conditions.</title>
        <authorList>
            <person name="Cecchin M."/>
            <person name="Marcolungo L."/>
            <person name="Rossato M."/>
            <person name="Girolomoni L."/>
            <person name="Cosentino E."/>
            <person name="Cuine S."/>
            <person name="Li-Beisson Y."/>
            <person name="Delledonne M."/>
            <person name="Ballottari M."/>
        </authorList>
    </citation>
    <scope>NUCLEOTIDE SEQUENCE</scope>
    <source>
        <strain evidence="1">211/11P</strain>
    </source>
</reference>
<sequence length="338" mass="35599">MAASVTGVSWARLVGEVCNVLVGEVCDVHGSDYDIQAILDRCDSLAILLNRVVDSSPGPETVAALDRAIHSSARQLSALGTRLAATVRQDGAAAAFPAYQHLVPACLIAEHLLRVALKFRLRGAAQALFRCVSLPLAGGRALMGHFDALHGSSNQTCALLSQARLLMLLLEKAADWGFDAQLAPASPVVLWLASAVSQFLDLHGTALGRGPPLKIQYCLAVIANTLTSAPMFSHHAATMSMLGNVQRSLVQVLVPLLHATAVAMQLPADRRPHECSWDGVYAALSPLTGVLAVSVQEQLSATSEGDSSFAQRLMASTARLFAAAPGSDASDQLKEQLV</sequence>
<name>A0A9D4TUJ4_CHLVU</name>
<dbReference type="EMBL" id="SIDB01000004">
    <property type="protein sequence ID" value="KAI3433915.1"/>
    <property type="molecule type" value="Genomic_DNA"/>
</dbReference>